<evidence type="ECO:0000313" key="9">
    <source>
        <dbReference type="EMBL" id="BAM82675.1"/>
    </source>
</evidence>
<evidence type="ECO:0000259" key="8">
    <source>
        <dbReference type="PROSITE" id="PS51074"/>
    </source>
</evidence>
<dbReference type="AlphaFoldDB" id="M1V703"/>
<reference evidence="9 10" key="1">
    <citation type="journal article" date="2004" name="Nature">
        <title>Genome sequence of the ultrasmall unicellular red alga Cyanidioschyzon merolae 10D.</title>
        <authorList>
            <person name="Matsuzaki M."/>
            <person name="Misumi O."/>
            <person name="Shin-i T."/>
            <person name="Maruyama S."/>
            <person name="Takahara M."/>
            <person name="Miyagishima S."/>
            <person name="Mori T."/>
            <person name="Nishida K."/>
            <person name="Yagisawa F."/>
            <person name="Nishida K."/>
            <person name="Yoshida Y."/>
            <person name="Nishimura Y."/>
            <person name="Nakao S."/>
            <person name="Kobayashi T."/>
            <person name="Momoyama Y."/>
            <person name="Higashiyama T."/>
            <person name="Minoda A."/>
            <person name="Sano M."/>
            <person name="Nomoto H."/>
            <person name="Oishi K."/>
            <person name="Hayashi H."/>
            <person name="Ohta F."/>
            <person name="Nishizaka S."/>
            <person name="Haga S."/>
            <person name="Miura S."/>
            <person name="Morishita T."/>
            <person name="Kabeya Y."/>
            <person name="Terasawa K."/>
            <person name="Suzuki Y."/>
            <person name="Ishii Y."/>
            <person name="Asakawa S."/>
            <person name="Takano H."/>
            <person name="Ohta N."/>
            <person name="Kuroiwa H."/>
            <person name="Tanaka K."/>
            <person name="Shimizu N."/>
            <person name="Sugano S."/>
            <person name="Sato N."/>
            <person name="Nozaki H."/>
            <person name="Ogasawara N."/>
            <person name="Kohara Y."/>
            <person name="Kuroiwa T."/>
        </authorList>
    </citation>
    <scope>NUCLEOTIDE SEQUENCE [LARGE SCALE GENOMIC DNA]</scope>
    <source>
        <strain evidence="9 10">10D</strain>
    </source>
</reference>
<dbReference type="STRING" id="280699.M1V703"/>
<dbReference type="OMA" id="IYDPDMF"/>
<reference evidence="9 10" key="2">
    <citation type="journal article" date="2007" name="BMC Biol.">
        <title>A 100%-complete sequence reveals unusually simple genomic features in the hot-spring red alga Cyanidioschyzon merolae.</title>
        <authorList>
            <person name="Nozaki H."/>
            <person name="Takano H."/>
            <person name="Misumi O."/>
            <person name="Terasawa K."/>
            <person name="Matsuzaki M."/>
            <person name="Maruyama S."/>
            <person name="Nishida K."/>
            <person name="Yagisawa F."/>
            <person name="Yoshida Y."/>
            <person name="Fujiwara T."/>
            <person name="Takio S."/>
            <person name="Tamura K."/>
            <person name="Chung S.J."/>
            <person name="Nakamura S."/>
            <person name="Kuroiwa H."/>
            <person name="Tanaka K."/>
            <person name="Sato N."/>
            <person name="Kuroiwa T."/>
        </authorList>
    </citation>
    <scope>NUCLEOTIDE SEQUENCE [LARGE SCALE GENOMIC DNA]</scope>
    <source>
        <strain evidence="9 10">10D</strain>
    </source>
</reference>
<evidence type="ECO:0000256" key="6">
    <source>
        <dbReference type="ARBA" id="ARBA00041070"/>
    </source>
</evidence>
<dbReference type="InterPro" id="IPR007872">
    <property type="entry name" value="DPH_MB_dom"/>
</dbReference>
<dbReference type="Pfam" id="PF05207">
    <property type="entry name" value="Zn_ribbon_CSL"/>
    <property type="match status" value="1"/>
</dbReference>
<comment type="similarity">
    <text evidence="4">Belongs to the DPH3 family.</text>
</comment>
<comment type="catalytic activity">
    <reaction evidence="5">
        <text>[3Fe-4S](1+)-[protein] + Fe(2+)-[Dph3] = [3Fe-4S](0)-[protein] + Fe(3+)-[Dph3]</text>
        <dbReference type="Rhea" id="RHEA:71235"/>
        <dbReference type="Rhea" id="RHEA-COMP:17996"/>
        <dbReference type="Rhea" id="RHEA-COMP:17997"/>
        <dbReference type="Rhea" id="RHEA-COMP:18002"/>
        <dbReference type="Rhea" id="RHEA-COMP:18003"/>
        <dbReference type="ChEBI" id="CHEBI:29033"/>
        <dbReference type="ChEBI" id="CHEBI:29034"/>
        <dbReference type="ChEBI" id="CHEBI:33751"/>
        <dbReference type="ChEBI" id="CHEBI:47402"/>
        <dbReference type="ChEBI" id="CHEBI:83228"/>
    </reaction>
</comment>
<protein>
    <recommendedName>
        <fullName evidence="6">Diphthamide biosynthesis protein 3</fullName>
    </recommendedName>
</protein>
<keyword evidence="2" id="KW-0479">Metal-binding</keyword>
<evidence type="ECO:0000256" key="3">
    <source>
        <dbReference type="ARBA" id="ARBA00023004"/>
    </source>
</evidence>
<evidence type="ECO:0000256" key="2">
    <source>
        <dbReference type="ARBA" id="ARBA00022723"/>
    </source>
</evidence>
<organism evidence="9 10">
    <name type="scientific">Cyanidioschyzon merolae (strain NIES-3377 / 10D)</name>
    <name type="common">Unicellular red alga</name>
    <dbReference type="NCBI Taxonomy" id="280699"/>
    <lineage>
        <taxon>Eukaryota</taxon>
        <taxon>Rhodophyta</taxon>
        <taxon>Bangiophyceae</taxon>
        <taxon>Cyanidiales</taxon>
        <taxon>Cyanidiaceae</taxon>
        <taxon>Cyanidioschyzon</taxon>
    </lineage>
</organism>
<dbReference type="Proteomes" id="UP000007014">
    <property type="component" value="Chromosome 19"/>
</dbReference>
<dbReference type="RefSeq" id="XP_005538711.1">
    <property type="nucleotide sequence ID" value="XM_005538654.1"/>
</dbReference>
<dbReference type="SUPFAM" id="SSF144217">
    <property type="entry name" value="CSL zinc finger"/>
    <property type="match status" value="1"/>
</dbReference>
<dbReference type="GeneID" id="16997327"/>
<dbReference type="InterPro" id="IPR044248">
    <property type="entry name" value="DPH3/4-like"/>
</dbReference>
<dbReference type="OrthoDB" id="66964at2759"/>
<evidence type="ECO:0000256" key="4">
    <source>
        <dbReference type="ARBA" id="ARBA00024032"/>
    </source>
</evidence>
<dbReference type="HOGENOM" id="CLU_155991_3_0_1"/>
<keyword evidence="10" id="KW-1185">Reference proteome</keyword>
<gene>
    <name evidence="9" type="ORF">CYME_CMS025C</name>
</gene>
<dbReference type="PANTHER" id="PTHR21454:SF31">
    <property type="entry name" value="DIPHTHAMIDE BIOSYNTHESIS PROTEIN 3"/>
    <property type="match status" value="1"/>
</dbReference>
<dbReference type="Gene3D" id="3.10.660.10">
    <property type="entry name" value="DPH Zinc finger"/>
    <property type="match status" value="1"/>
</dbReference>
<name>M1V703_CYAM1</name>
<dbReference type="PROSITE" id="PS51074">
    <property type="entry name" value="DPH_MB"/>
    <property type="match status" value="1"/>
</dbReference>
<evidence type="ECO:0000256" key="5">
    <source>
        <dbReference type="ARBA" id="ARBA00036267"/>
    </source>
</evidence>
<comment type="pathway">
    <text evidence="1">Protein modification; peptidyl-diphthamide biosynthesis.</text>
</comment>
<dbReference type="GO" id="GO:0046872">
    <property type="term" value="F:metal ion binding"/>
    <property type="evidence" value="ECO:0007669"/>
    <property type="project" value="UniProtKB-KW"/>
</dbReference>
<dbReference type="Gramene" id="CMS025CT">
    <property type="protein sequence ID" value="CMS025CT"/>
    <property type="gene ID" value="CMS025C"/>
</dbReference>
<dbReference type="KEGG" id="cme:CYME_CMS025C"/>
<dbReference type="eggNOG" id="KOG2923">
    <property type="taxonomic scope" value="Eukaryota"/>
</dbReference>
<comment type="catalytic activity">
    <reaction evidence="7">
        <text>2 [3Fe-4S](0)-[protein] + 2 Fe(2+)-[Dph3] + NADH = 2 [4Fe-4S](1+)-[protein] + 2 [Dph3] + NAD(+) + H(+)</text>
        <dbReference type="Rhea" id="RHEA:71239"/>
        <dbReference type="Rhea" id="RHEA-COMP:17997"/>
        <dbReference type="Rhea" id="RHEA-COMP:17998"/>
        <dbReference type="Rhea" id="RHEA-COMP:18001"/>
        <dbReference type="Rhea" id="RHEA-COMP:18002"/>
        <dbReference type="ChEBI" id="CHEBI:15378"/>
        <dbReference type="ChEBI" id="CHEBI:29033"/>
        <dbReference type="ChEBI" id="CHEBI:33723"/>
        <dbReference type="ChEBI" id="CHEBI:47402"/>
        <dbReference type="ChEBI" id="CHEBI:57540"/>
        <dbReference type="ChEBI" id="CHEBI:57945"/>
        <dbReference type="ChEBI" id="CHEBI:83228"/>
    </reaction>
</comment>
<sequence length="83" mass="9486">METETNVYDEVEIEDMNYEEDAQRYTYNCPCGDLFVLTVAEMRRGEQIAKCPSCSLRIRVIYDVEAWCPSRAVPVCAPAATRV</sequence>
<feature type="domain" description="DPH-type MB" evidence="8">
    <location>
        <begin position="7"/>
        <end position="63"/>
    </location>
</feature>
<dbReference type="PANTHER" id="PTHR21454">
    <property type="entry name" value="DPH3 HOMOLOG-RELATED"/>
    <property type="match status" value="1"/>
</dbReference>
<evidence type="ECO:0000256" key="7">
    <source>
        <dbReference type="ARBA" id="ARBA00048125"/>
    </source>
</evidence>
<dbReference type="FunFam" id="3.10.660.10:FF:000001">
    <property type="entry name" value="Diphthamide biosynthesis 3"/>
    <property type="match status" value="1"/>
</dbReference>
<accession>M1V703</accession>
<proteinExistence type="inferred from homology"/>
<evidence type="ECO:0000256" key="1">
    <source>
        <dbReference type="ARBA" id="ARBA00005156"/>
    </source>
</evidence>
<evidence type="ECO:0000313" key="10">
    <source>
        <dbReference type="Proteomes" id="UP000007014"/>
    </source>
</evidence>
<dbReference type="GO" id="GO:0017183">
    <property type="term" value="P:protein histidyl modification to diphthamide"/>
    <property type="evidence" value="ECO:0007669"/>
    <property type="project" value="InterPro"/>
</dbReference>
<dbReference type="EMBL" id="AP006501">
    <property type="protein sequence ID" value="BAM82675.1"/>
    <property type="molecule type" value="Genomic_DNA"/>
</dbReference>
<dbReference type="InterPro" id="IPR036671">
    <property type="entry name" value="DPH_MB_sf"/>
</dbReference>
<keyword evidence="3" id="KW-0408">Iron</keyword>